<dbReference type="InterPro" id="IPR016181">
    <property type="entry name" value="Acyl_CoA_acyltransferase"/>
</dbReference>
<evidence type="ECO:0000256" key="1">
    <source>
        <dbReference type="ARBA" id="ARBA00004123"/>
    </source>
</evidence>
<evidence type="ECO:0000256" key="7">
    <source>
        <dbReference type="ARBA" id="ARBA00022679"/>
    </source>
</evidence>
<dbReference type="OMA" id="RALNWYK"/>
<comment type="catalytic activity">
    <reaction evidence="10">
        <text>N-terminal L-seryl-[histone H2A] + acetyl-CoA = N-terminal N(alpha)-acetyl-L-seryl-[histone H2A] + CoA + H(+)</text>
        <dbReference type="Rhea" id="RHEA:50600"/>
        <dbReference type="Rhea" id="RHEA-COMP:12742"/>
        <dbReference type="Rhea" id="RHEA-COMP:12744"/>
        <dbReference type="ChEBI" id="CHEBI:15378"/>
        <dbReference type="ChEBI" id="CHEBI:57287"/>
        <dbReference type="ChEBI" id="CHEBI:57288"/>
        <dbReference type="ChEBI" id="CHEBI:64738"/>
        <dbReference type="ChEBI" id="CHEBI:83690"/>
        <dbReference type="EC" id="2.3.1.257"/>
    </reaction>
</comment>
<dbReference type="GO" id="GO:1990189">
    <property type="term" value="F:protein N-terminal-serine acetyltransferase activity"/>
    <property type="evidence" value="ECO:0007669"/>
    <property type="project" value="UniProtKB-EC"/>
</dbReference>
<comment type="catalytic activity">
    <reaction evidence="11">
        <text>N-terminal L-seryl-[histone H4] + acetyl-CoA = N-terminal N(alpha)-acetyl-L-seryl-[histone H4] + CoA + H(+)</text>
        <dbReference type="Rhea" id="RHEA:50596"/>
        <dbReference type="Rhea" id="RHEA-COMP:12740"/>
        <dbReference type="Rhea" id="RHEA-COMP:12743"/>
        <dbReference type="ChEBI" id="CHEBI:15378"/>
        <dbReference type="ChEBI" id="CHEBI:57287"/>
        <dbReference type="ChEBI" id="CHEBI:57288"/>
        <dbReference type="ChEBI" id="CHEBI:64738"/>
        <dbReference type="ChEBI" id="CHEBI:83690"/>
        <dbReference type="EC" id="2.3.1.257"/>
    </reaction>
</comment>
<evidence type="ECO:0000256" key="11">
    <source>
        <dbReference type="ARBA" id="ARBA00049524"/>
    </source>
</evidence>
<evidence type="ECO:0000256" key="3">
    <source>
        <dbReference type="ARBA" id="ARBA00008870"/>
    </source>
</evidence>
<dbReference type="RefSeq" id="XP_001387521.2">
    <property type="nucleotide sequence ID" value="XM_001387484.1"/>
</dbReference>
<protein>
    <recommendedName>
        <fullName evidence="5">N-alpha-acetyltransferase 40</fullName>
        <ecNumber evidence="4">2.3.1.257</ecNumber>
    </recommendedName>
</protein>
<dbReference type="KEGG" id="pic:PICST_28557"/>
<gene>
    <name evidence="13" type="primary">NAT4</name>
    <name evidence="13" type="ORF">PICST_28557</name>
</gene>
<evidence type="ECO:0000256" key="9">
    <source>
        <dbReference type="ARBA" id="ARBA00023315"/>
    </source>
</evidence>
<dbReference type="CDD" id="cd04301">
    <property type="entry name" value="NAT_SF"/>
    <property type="match status" value="1"/>
</dbReference>
<dbReference type="GO" id="GO:0005737">
    <property type="term" value="C:cytoplasm"/>
    <property type="evidence" value="ECO:0007669"/>
    <property type="project" value="UniProtKB-SubCell"/>
</dbReference>
<dbReference type="OrthoDB" id="424551at2759"/>
<comment type="caution">
    <text evidence="13">The sequence shown here is derived from an EMBL/GenBank/DDBJ whole genome shotgun (WGS) entry which is preliminary data.</text>
</comment>
<dbReference type="PROSITE" id="PS51186">
    <property type="entry name" value="GNAT"/>
    <property type="match status" value="1"/>
</dbReference>
<keyword evidence="7 13" id="KW-0808">Transferase</keyword>
<dbReference type="GO" id="GO:0043998">
    <property type="term" value="F:histone H2A acetyltransferase activity"/>
    <property type="evidence" value="ECO:0007669"/>
    <property type="project" value="InterPro"/>
</dbReference>
<dbReference type="Gene3D" id="3.40.630.30">
    <property type="match status" value="1"/>
</dbReference>
<sequence length="212" mass="24213">MILDEDDVKLMVHVSSEVCARAQSVAVREWTSESATVRVSAGHSIQPELLSEFVDLVDTNLGKLYVKHSGNNWKENKRKEMSDEGLVYLWILDRANGTLMGFMSFKLCDEGEDATVLYLYEIHIVPQYKSLKYGGQLMDVLHSIAKDLTVQAGPWYFESCLATCLTVFTDNTMALQWYLKLGYQLHPGSPQDRKLRGKTIKPDYYILFRPCM</sequence>
<evidence type="ECO:0000313" key="13">
    <source>
        <dbReference type="EMBL" id="EAZ63498.2"/>
    </source>
</evidence>
<evidence type="ECO:0000256" key="2">
    <source>
        <dbReference type="ARBA" id="ARBA00004496"/>
    </source>
</evidence>
<keyword evidence="8" id="KW-0539">Nucleus</keyword>
<keyword evidence="9" id="KW-0012">Acyltransferase</keyword>
<dbReference type="Proteomes" id="UP000002258">
    <property type="component" value="Chromosome 1"/>
</dbReference>
<evidence type="ECO:0000259" key="12">
    <source>
        <dbReference type="PROSITE" id="PS51186"/>
    </source>
</evidence>
<dbReference type="FunCoup" id="A3GGD1">
    <property type="interactions" value="122"/>
</dbReference>
<dbReference type="HOGENOM" id="CLU_051699_2_2_1"/>
<accession>A3GGD1</accession>
<dbReference type="EC" id="2.3.1.257" evidence="4"/>
<dbReference type="InterPro" id="IPR039949">
    <property type="entry name" value="NAA40"/>
</dbReference>
<organism evidence="13 14">
    <name type="scientific">Scheffersomyces stipitis (strain ATCC 58785 / CBS 6054 / NBRC 10063 / NRRL Y-11545)</name>
    <name type="common">Yeast</name>
    <name type="synonym">Pichia stipitis</name>
    <dbReference type="NCBI Taxonomy" id="322104"/>
    <lineage>
        <taxon>Eukaryota</taxon>
        <taxon>Fungi</taxon>
        <taxon>Dikarya</taxon>
        <taxon>Ascomycota</taxon>
        <taxon>Saccharomycotina</taxon>
        <taxon>Pichiomycetes</taxon>
        <taxon>Debaryomycetaceae</taxon>
        <taxon>Scheffersomyces</taxon>
    </lineage>
</organism>
<evidence type="ECO:0000256" key="8">
    <source>
        <dbReference type="ARBA" id="ARBA00023242"/>
    </source>
</evidence>
<dbReference type="SUPFAM" id="SSF55729">
    <property type="entry name" value="Acyl-CoA N-acyltransferases (Nat)"/>
    <property type="match status" value="1"/>
</dbReference>
<dbReference type="InParanoid" id="A3GGD1"/>
<feature type="domain" description="N-acetyltransferase" evidence="12">
    <location>
        <begin position="40"/>
        <end position="210"/>
    </location>
</feature>
<evidence type="ECO:0000313" key="14">
    <source>
        <dbReference type="Proteomes" id="UP000002258"/>
    </source>
</evidence>
<dbReference type="PANTHER" id="PTHR20531">
    <property type="entry name" value="N-ALPHA-ACETYLTRANSFERASE 40"/>
    <property type="match status" value="1"/>
</dbReference>
<dbReference type="EMBL" id="AAVQ01000001">
    <property type="protein sequence ID" value="EAZ63498.2"/>
    <property type="molecule type" value="Genomic_DNA"/>
</dbReference>
<proteinExistence type="inferred from homology"/>
<dbReference type="GO" id="GO:0010485">
    <property type="term" value="F:histone H4 acetyltransferase activity"/>
    <property type="evidence" value="ECO:0007669"/>
    <property type="project" value="InterPro"/>
</dbReference>
<comment type="similarity">
    <text evidence="3">Belongs to the acetyltransferase family. NAA40 subfamily.</text>
</comment>
<keyword evidence="14" id="KW-1185">Reference proteome</keyword>
<dbReference type="STRING" id="322104.A3GGD1"/>
<dbReference type="GeneID" id="4851330"/>
<dbReference type="PANTHER" id="PTHR20531:SF1">
    <property type="entry name" value="N-ALPHA-ACETYLTRANSFERASE 40"/>
    <property type="match status" value="1"/>
</dbReference>
<keyword evidence="6" id="KW-0963">Cytoplasm</keyword>
<evidence type="ECO:0000256" key="6">
    <source>
        <dbReference type="ARBA" id="ARBA00022490"/>
    </source>
</evidence>
<evidence type="ECO:0000256" key="10">
    <source>
        <dbReference type="ARBA" id="ARBA00047821"/>
    </source>
</evidence>
<reference evidence="13 14" key="1">
    <citation type="journal article" date="2007" name="Nat. Biotechnol.">
        <title>Genome sequence of the lignocellulose-bioconverting and xylose-fermenting yeast Pichia stipitis.</title>
        <authorList>
            <person name="Jeffries T.W."/>
            <person name="Grigoriev I.V."/>
            <person name="Grimwood J."/>
            <person name="Laplaza J.M."/>
            <person name="Aerts A."/>
            <person name="Salamov A."/>
            <person name="Schmutz J."/>
            <person name="Lindquist E."/>
            <person name="Dehal P."/>
            <person name="Shapiro H."/>
            <person name="Jin Y.S."/>
            <person name="Passoth V."/>
            <person name="Richardson P.M."/>
        </authorList>
    </citation>
    <scope>NUCLEOTIDE SEQUENCE [LARGE SCALE GENOMIC DNA]</scope>
    <source>
        <strain evidence="14">ATCC 58785 / CBS 6054 / NBRC 10063 / NRRL Y-11545</strain>
    </source>
</reference>
<dbReference type="AlphaFoldDB" id="A3GGD1"/>
<dbReference type="InterPro" id="IPR000182">
    <property type="entry name" value="GNAT_dom"/>
</dbReference>
<comment type="subcellular location">
    <subcellularLocation>
        <location evidence="2">Cytoplasm</location>
    </subcellularLocation>
    <subcellularLocation>
        <location evidence="1">Nucleus</location>
    </subcellularLocation>
</comment>
<dbReference type="eggNOG" id="KOG2488">
    <property type="taxonomic scope" value="Eukaryota"/>
</dbReference>
<dbReference type="GO" id="GO:0005634">
    <property type="term" value="C:nucleus"/>
    <property type="evidence" value="ECO:0007669"/>
    <property type="project" value="UniProtKB-SubCell"/>
</dbReference>
<name>A3GGD1_PICST</name>
<evidence type="ECO:0000256" key="4">
    <source>
        <dbReference type="ARBA" id="ARBA00012950"/>
    </source>
</evidence>
<dbReference type="Pfam" id="PF00583">
    <property type="entry name" value="Acetyltransf_1"/>
    <property type="match status" value="1"/>
</dbReference>
<evidence type="ECO:0000256" key="5">
    <source>
        <dbReference type="ARBA" id="ARBA00015043"/>
    </source>
</evidence>